<feature type="transmembrane region" description="Helical" evidence="8">
    <location>
        <begin position="409"/>
        <end position="429"/>
    </location>
</feature>
<feature type="transmembrane region" description="Helical" evidence="8">
    <location>
        <begin position="216"/>
        <end position="232"/>
    </location>
</feature>
<feature type="transmembrane region" description="Helical" evidence="8">
    <location>
        <begin position="436"/>
        <end position="458"/>
    </location>
</feature>
<evidence type="ECO:0000256" key="1">
    <source>
        <dbReference type="ARBA" id="ARBA00004651"/>
    </source>
</evidence>
<feature type="transmembrane region" description="Helical" evidence="8">
    <location>
        <begin position="108"/>
        <end position="131"/>
    </location>
</feature>
<evidence type="ECO:0000256" key="5">
    <source>
        <dbReference type="ARBA" id="ARBA00022692"/>
    </source>
</evidence>
<evidence type="ECO:0000256" key="4">
    <source>
        <dbReference type="ARBA" id="ARBA00022679"/>
    </source>
</evidence>
<evidence type="ECO:0000313" key="10">
    <source>
        <dbReference type="Proteomes" id="UP000317243"/>
    </source>
</evidence>
<dbReference type="EMBL" id="SIHI01000004">
    <property type="protein sequence ID" value="TWT55430.1"/>
    <property type="molecule type" value="Genomic_DNA"/>
</dbReference>
<dbReference type="GO" id="GO:0016763">
    <property type="term" value="F:pentosyltransferase activity"/>
    <property type="evidence" value="ECO:0007669"/>
    <property type="project" value="TreeGrafter"/>
</dbReference>
<keyword evidence="6 8" id="KW-1133">Transmembrane helix</keyword>
<keyword evidence="10" id="KW-1185">Reference proteome</keyword>
<reference evidence="9 10" key="1">
    <citation type="submission" date="2019-02" db="EMBL/GenBank/DDBJ databases">
        <title>Deep-cultivation of Planctomycetes and their phenomic and genomic characterization uncovers novel biology.</title>
        <authorList>
            <person name="Wiegand S."/>
            <person name="Jogler M."/>
            <person name="Boedeker C."/>
            <person name="Pinto D."/>
            <person name="Vollmers J."/>
            <person name="Rivas-Marin E."/>
            <person name="Kohn T."/>
            <person name="Peeters S.H."/>
            <person name="Heuer A."/>
            <person name="Rast P."/>
            <person name="Oberbeckmann S."/>
            <person name="Bunk B."/>
            <person name="Jeske O."/>
            <person name="Meyerdierks A."/>
            <person name="Storesund J.E."/>
            <person name="Kallscheuer N."/>
            <person name="Luecker S."/>
            <person name="Lage O.M."/>
            <person name="Pohl T."/>
            <person name="Merkel B.J."/>
            <person name="Hornburger P."/>
            <person name="Mueller R.-W."/>
            <person name="Bruemmer F."/>
            <person name="Labrenz M."/>
            <person name="Spormann A.M."/>
            <person name="Op Den Camp H."/>
            <person name="Overmann J."/>
            <person name="Amann R."/>
            <person name="Jetten M.S.M."/>
            <person name="Mascher T."/>
            <person name="Medema M.H."/>
            <person name="Devos D.P."/>
            <person name="Kaster A.-K."/>
            <person name="Ovreas L."/>
            <person name="Rohde M."/>
            <person name="Galperin M.Y."/>
            <person name="Jogler C."/>
        </authorList>
    </citation>
    <scope>NUCLEOTIDE SEQUENCE [LARGE SCALE GENOMIC DNA]</scope>
    <source>
        <strain evidence="9 10">KOR42</strain>
    </source>
</reference>
<keyword evidence="5 8" id="KW-0812">Transmembrane</keyword>
<dbReference type="GO" id="GO:0005886">
    <property type="term" value="C:plasma membrane"/>
    <property type="evidence" value="ECO:0007669"/>
    <property type="project" value="UniProtKB-SubCell"/>
</dbReference>
<evidence type="ECO:0000256" key="3">
    <source>
        <dbReference type="ARBA" id="ARBA00022676"/>
    </source>
</evidence>
<name>A0A5C5WXX9_9PLAN</name>
<protein>
    <submittedName>
        <fullName evidence="9">Uncharacterized protein</fullName>
    </submittedName>
</protein>
<comment type="subcellular location">
    <subcellularLocation>
        <location evidence="1">Cell membrane</location>
        <topology evidence="1">Multi-pass membrane protein</topology>
    </subcellularLocation>
</comment>
<dbReference type="PANTHER" id="PTHR33908:SF11">
    <property type="entry name" value="MEMBRANE PROTEIN"/>
    <property type="match status" value="1"/>
</dbReference>
<comment type="caution">
    <text evidence="9">The sequence shown here is derived from an EMBL/GenBank/DDBJ whole genome shotgun (WGS) entry which is preliminary data.</text>
</comment>
<dbReference type="InterPro" id="IPR050297">
    <property type="entry name" value="LipidA_mod_glycosyltrf_83"/>
</dbReference>
<feature type="transmembrane region" description="Helical" evidence="8">
    <location>
        <begin position="464"/>
        <end position="483"/>
    </location>
</feature>
<dbReference type="OrthoDB" id="267840at2"/>
<keyword evidence="2" id="KW-1003">Cell membrane</keyword>
<feature type="transmembrane region" description="Helical" evidence="8">
    <location>
        <begin position="66"/>
        <end position="87"/>
    </location>
</feature>
<keyword evidence="4" id="KW-0808">Transferase</keyword>
<evidence type="ECO:0000256" key="7">
    <source>
        <dbReference type="ARBA" id="ARBA00023136"/>
    </source>
</evidence>
<dbReference type="AlphaFoldDB" id="A0A5C5WXX9"/>
<feature type="transmembrane region" description="Helical" evidence="8">
    <location>
        <begin position="308"/>
        <end position="333"/>
    </location>
</feature>
<feature type="transmembrane region" description="Helical" evidence="8">
    <location>
        <begin position="190"/>
        <end position="210"/>
    </location>
</feature>
<keyword evidence="7 8" id="KW-0472">Membrane</keyword>
<evidence type="ECO:0000313" key="9">
    <source>
        <dbReference type="EMBL" id="TWT55430.1"/>
    </source>
</evidence>
<evidence type="ECO:0000256" key="6">
    <source>
        <dbReference type="ARBA" id="ARBA00022989"/>
    </source>
</evidence>
<dbReference type="PANTHER" id="PTHR33908">
    <property type="entry name" value="MANNOSYLTRANSFERASE YKCB-RELATED"/>
    <property type="match status" value="1"/>
</dbReference>
<accession>A0A5C5WXX9</accession>
<gene>
    <name evidence="9" type="ORF">KOR42_28160</name>
</gene>
<dbReference type="Proteomes" id="UP000317243">
    <property type="component" value="Unassembled WGS sequence"/>
</dbReference>
<dbReference type="RefSeq" id="WP_146510326.1">
    <property type="nucleotide sequence ID" value="NZ_SIHI01000004.1"/>
</dbReference>
<organism evidence="9 10">
    <name type="scientific">Thalassoglobus neptunius</name>
    <dbReference type="NCBI Taxonomy" id="1938619"/>
    <lineage>
        <taxon>Bacteria</taxon>
        <taxon>Pseudomonadati</taxon>
        <taxon>Planctomycetota</taxon>
        <taxon>Planctomycetia</taxon>
        <taxon>Planctomycetales</taxon>
        <taxon>Planctomycetaceae</taxon>
        <taxon>Thalassoglobus</taxon>
    </lineage>
</organism>
<dbReference type="GO" id="GO:0009103">
    <property type="term" value="P:lipopolysaccharide biosynthetic process"/>
    <property type="evidence" value="ECO:0007669"/>
    <property type="project" value="UniProtKB-ARBA"/>
</dbReference>
<evidence type="ECO:0000256" key="8">
    <source>
        <dbReference type="SAM" id="Phobius"/>
    </source>
</evidence>
<feature type="transmembrane region" description="Helical" evidence="8">
    <location>
        <begin position="345"/>
        <end position="367"/>
    </location>
</feature>
<sequence>MTNPSDDSVHLRLPHWTRIVSLVIACGALISIAGSFTSYDLLRGFLDRYSGDGSADAYTPGVHDRITTFLLFTGVIGGLLAATVWWLPKSLWDRVEIRGRTRRTIEDWFAITSENALLLSLFFLCAVLFRIPFLNDPIRFDEAYTYLNYARPPVFIGLSTYHDPNNHVFNTLLIHLSTSLFGYDPWAIRLPAFLAGCLCMFFTYLVGVTFGNKSCGILAALIVCLSSALIEYSALGRGYTMVVLFTLLEIIVAGQILKSSFNSSSANSTGQDELKTPQIVPLNAKESSQGSDSPNGLEWPLMVVFSSLGLWTIPSMAYANAMVWTWLLITGVISEPQVGRRRFIICWMTGVASVALLTIALYSPIIATSGLKSLTGNDFVKPLTRDQFLKGIIPGIETTASLLLRDWNFVAWAVIVIGWVMAVVETILLTLHKKPLFPVPFACSVLSVALLLLVQHVIPPARTWLFLIPICALICGWGWSSTLDKIRSQSLKSKVSGVAFAALVATQIPFSTTSESIRQSDETGRCPDAERVVQRLLEMPISESQDAANFPIVTTTPISSPLVFHAQRSGLDEQHFAIPTQETIHYAIVLVSREHGQSPEAVLRSLGTNTPIDWSHEEQPNFTLIDQIGEVEIYQIDPPTLAE</sequence>
<feature type="transmembrane region" description="Helical" evidence="8">
    <location>
        <begin position="19"/>
        <end position="39"/>
    </location>
</feature>
<evidence type="ECO:0000256" key="2">
    <source>
        <dbReference type="ARBA" id="ARBA00022475"/>
    </source>
</evidence>
<keyword evidence="3" id="KW-0328">Glycosyltransferase</keyword>
<proteinExistence type="predicted"/>